<organism evidence="8">
    <name type="scientific">Physcomitrium patens</name>
    <name type="common">Spreading-leaved earth moss</name>
    <name type="synonym">Physcomitrella patens</name>
    <dbReference type="NCBI Taxonomy" id="3218"/>
    <lineage>
        <taxon>Eukaryota</taxon>
        <taxon>Viridiplantae</taxon>
        <taxon>Streptophyta</taxon>
        <taxon>Embryophyta</taxon>
        <taxon>Bryophyta</taxon>
        <taxon>Bryophytina</taxon>
        <taxon>Bryopsida</taxon>
        <taxon>Funariidae</taxon>
        <taxon>Funariales</taxon>
        <taxon>Funariaceae</taxon>
        <taxon>Physcomitrium</taxon>
    </lineage>
</organism>
<comment type="function">
    <text evidence="1">May be involved in environmental stress response.</text>
</comment>
<dbReference type="GO" id="GO:0008270">
    <property type="term" value="F:zinc ion binding"/>
    <property type="evidence" value="ECO:0007669"/>
    <property type="project" value="UniProtKB-KW"/>
</dbReference>
<dbReference type="InterPro" id="IPR000058">
    <property type="entry name" value="Znf_AN1"/>
</dbReference>
<dbReference type="EMBL" id="ABEU02000228">
    <property type="protein sequence ID" value="PNR26007.1"/>
    <property type="molecule type" value="Genomic_DNA"/>
</dbReference>
<keyword evidence="2" id="KW-0479">Metal-binding</keyword>
<dbReference type="PaxDb" id="3218-PP1S23_59V6.1"/>
<proteinExistence type="predicted"/>
<dbReference type="InterPro" id="IPR050652">
    <property type="entry name" value="AN1_A20_ZnFinger"/>
</dbReference>
<dbReference type="FunFam" id="4.10.1110.10:FF:000001">
    <property type="entry name" value="Zinc finger AN1-type containing 6"/>
    <property type="match status" value="1"/>
</dbReference>
<sequence length="172" mass="18467">MSQGKDDTECQPPEGPLMCTNSCGFFGSATTLGMCSKCYRDYDSTEAKESSATGAEVVATSSAPRLLVEHSLERTKSDGSYLAAHLPGDQGTSTEVGPSASGQHPCRPQAYRCFLCKKRVGLTGFKCRCGNIFCSLHRCSDKHSCSFDYKTAGRDAIAKANPVVKADKFDKI</sequence>
<dbReference type="GO" id="GO:0003677">
    <property type="term" value="F:DNA binding"/>
    <property type="evidence" value="ECO:0007669"/>
    <property type="project" value="InterPro"/>
</dbReference>
<comment type="caution">
    <text evidence="8">The sequence shown here is derived from an EMBL/GenBank/DDBJ whole genome shotgun (WGS) entry which is preliminary data.</text>
</comment>
<dbReference type="SMART" id="SM00259">
    <property type="entry name" value="ZnF_A20"/>
    <property type="match status" value="1"/>
</dbReference>
<evidence type="ECO:0000259" key="6">
    <source>
        <dbReference type="PROSITE" id="PS51036"/>
    </source>
</evidence>
<dbReference type="SUPFAM" id="SSF118310">
    <property type="entry name" value="AN1-like Zinc finger"/>
    <property type="match status" value="1"/>
</dbReference>
<reference evidence="8" key="2">
    <citation type="journal article" date="2018" name="Plant J.">
        <title>The Physcomitrella patens chromosome-scale assembly reveals moss genome structure and evolution.</title>
        <authorList>
            <person name="Lang D."/>
            <person name="Ullrich K.K."/>
            <person name="Murat F."/>
            <person name="Fuchs J."/>
            <person name="Jenkins J."/>
            <person name="Haas F.B."/>
            <person name="Piednoel M."/>
            <person name="Gundlach H."/>
            <person name="Van Bel M."/>
            <person name="Meyberg R."/>
            <person name="Vives C."/>
            <person name="Morata J."/>
            <person name="Symeonidi A."/>
            <person name="Hiss M."/>
            <person name="Muchero W."/>
            <person name="Kamisugi Y."/>
            <person name="Saleh O."/>
            <person name="Blanc G."/>
            <person name="Decker E.L."/>
            <person name="van Gessel N."/>
            <person name="Grimwood J."/>
            <person name="Hayes R.D."/>
            <person name="Graham S.W."/>
            <person name="Gunter L.E."/>
            <person name="McDaniel S.F."/>
            <person name="Hoernstein S.N.W."/>
            <person name="Larsson A."/>
            <person name="Li F.W."/>
            <person name="Perroud P.F."/>
            <person name="Phillips J."/>
            <person name="Ranjan P."/>
            <person name="Rokshar D.S."/>
            <person name="Rothfels C.J."/>
            <person name="Schneider L."/>
            <person name="Shu S."/>
            <person name="Stevenson D.W."/>
            <person name="Thummler F."/>
            <person name="Tillich M."/>
            <person name="Villarreal Aguilar J.C."/>
            <person name="Widiez T."/>
            <person name="Wong G.K."/>
            <person name="Wymore A."/>
            <person name="Zhang Y."/>
            <person name="Zimmer A.D."/>
            <person name="Quatrano R.S."/>
            <person name="Mayer K.F.X."/>
            <person name="Goodstein D."/>
            <person name="Casacuberta J.M."/>
            <person name="Vandepoele K."/>
            <person name="Reski R."/>
            <person name="Cuming A.C."/>
            <person name="Tuskan G.A."/>
            <person name="Maumus F."/>
            <person name="Salse J."/>
            <person name="Schmutz J."/>
            <person name="Rensing S.A."/>
        </authorList>
    </citation>
    <scope>NUCLEOTIDE SEQUENCE [LARGE SCALE GENOMIC DNA]</scope>
</reference>
<protein>
    <submittedName>
        <fullName evidence="8">Uncharacterized protein</fullName>
    </submittedName>
</protein>
<dbReference type="PROSITE" id="PS51036">
    <property type="entry name" value="ZF_A20"/>
    <property type="match status" value="1"/>
</dbReference>
<evidence type="ECO:0000256" key="2">
    <source>
        <dbReference type="ARBA" id="ARBA00022723"/>
    </source>
</evidence>
<dbReference type="SMART" id="SM00154">
    <property type="entry name" value="ZnF_AN1"/>
    <property type="match status" value="1"/>
</dbReference>
<feature type="domain" description="A20-type" evidence="6">
    <location>
        <begin position="13"/>
        <end position="47"/>
    </location>
</feature>
<dbReference type="Gene3D" id="1.20.5.4770">
    <property type="match status" value="1"/>
</dbReference>
<evidence type="ECO:0000256" key="5">
    <source>
        <dbReference type="PROSITE-ProRule" id="PRU00449"/>
    </source>
</evidence>
<dbReference type="InterPro" id="IPR002653">
    <property type="entry name" value="Znf_A20"/>
</dbReference>
<evidence type="ECO:0000313" key="8">
    <source>
        <dbReference type="EMBL" id="PNR26007.1"/>
    </source>
</evidence>
<evidence type="ECO:0000256" key="3">
    <source>
        <dbReference type="ARBA" id="ARBA00022771"/>
    </source>
</evidence>
<dbReference type="Gene3D" id="4.10.1110.10">
    <property type="entry name" value="AN1-like Zinc finger"/>
    <property type="match status" value="1"/>
</dbReference>
<dbReference type="PROSITE" id="PS51039">
    <property type="entry name" value="ZF_AN1"/>
    <property type="match status" value="1"/>
</dbReference>
<dbReference type="SUPFAM" id="SSF57716">
    <property type="entry name" value="Glucocorticoid receptor-like (DNA-binding domain)"/>
    <property type="match status" value="1"/>
</dbReference>
<dbReference type="FunCoup" id="A0A2K1I9Q3">
    <property type="interactions" value="3286"/>
</dbReference>
<dbReference type="AlphaFoldDB" id="A0A2K1I9Q3"/>
<dbReference type="Pfam" id="PF01754">
    <property type="entry name" value="zf-A20"/>
    <property type="match status" value="1"/>
</dbReference>
<keyword evidence="4" id="KW-0862">Zinc</keyword>
<dbReference type="PANTHER" id="PTHR10634:SF149">
    <property type="entry name" value="AN1-TYPE DOMAIN-CONTAINING PROTEIN-RELATED"/>
    <property type="match status" value="1"/>
</dbReference>
<evidence type="ECO:0000256" key="1">
    <source>
        <dbReference type="ARBA" id="ARBA00003732"/>
    </source>
</evidence>
<accession>A0A2K1I9Q3</accession>
<reference evidence="8" key="1">
    <citation type="journal article" date="2008" name="Science">
        <title>The Physcomitrella genome reveals evolutionary insights into the conquest of land by plants.</title>
        <authorList>
            <person name="Rensing S."/>
            <person name="Lang D."/>
            <person name="Zimmer A."/>
            <person name="Terry A."/>
            <person name="Salamov A."/>
            <person name="Shapiro H."/>
            <person name="Nishiyama T."/>
            <person name="Perroud P.-F."/>
            <person name="Lindquist E."/>
            <person name="Kamisugi Y."/>
            <person name="Tanahashi T."/>
            <person name="Sakakibara K."/>
            <person name="Fujita T."/>
            <person name="Oishi K."/>
            <person name="Shin-I T."/>
            <person name="Kuroki Y."/>
            <person name="Toyoda A."/>
            <person name="Suzuki Y."/>
            <person name="Hashimoto A."/>
            <person name="Yamaguchi K."/>
            <person name="Sugano A."/>
            <person name="Kohara Y."/>
            <person name="Fujiyama A."/>
            <person name="Anterola A."/>
            <person name="Aoki S."/>
            <person name="Ashton N."/>
            <person name="Barbazuk W.B."/>
            <person name="Barker E."/>
            <person name="Bennetzen J."/>
            <person name="Bezanilla M."/>
            <person name="Blankenship R."/>
            <person name="Cho S.H."/>
            <person name="Dutcher S."/>
            <person name="Estelle M."/>
            <person name="Fawcett J.A."/>
            <person name="Gundlach H."/>
            <person name="Hanada K."/>
            <person name="Heyl A."/>
            <person name="Hicks K.A."/>
            <person name="Hugh J."/>
            <person name="Lohr M."/>
            <person name="Mayer K."/>
            <person name="Melkozernov A."/>
            <person name="Murata T."/>
            <person name="Nelson D."/>
            <person name="Pils B."/>
            <person name="Prigge M."/>
            <person name="Reiss B."/>
            <person name="Renner T."/>
            <person name="Rombauts S."/>
            <person name="Rushton P."/>
            <person name="Sanderfoot A."/>
            <person name="Schween G."/>
            <person name="Shiu S.-H."/>
            <person name="Stueber K."/>
            <person name="Theodoulou F.L."/>
            <person name="Tu H."/>
            <person name="Van de Peer Y."/>
            <person name="Verrier P.J."/>
            <person name="Waters E."/>
            <person name="Wood A."/>
            <person name="Yang L."/>
            <person name="Cove D."/>
            <person name="Cuming A."/>
            <person name="Hasebe M."/>
            <person name="Lucas S."/>
            <person name="Mishler D.B."/>
            <person name="Reski R."/>
            <person name="Grigoriev I."/>
            <person name="Quatrano R.S."/>
            <person name="Boore J.L."/>
        </authorList>
    </citation>
    <scope>NUCLEOTIDE SEQUENCE [LARGE SCALE GENOMIC DNA]</scope>
</reference>
<dbReference type="Pfam" id="PF01428">
    <property type="entry name" value="zf-AN1"/>
    <property type="match status" value="1"/>
</dbReference>
<dbReference type="InParanoid" id="A0A2K1I9Q3"/>
<dbReference type="InterPro" id="IPR035896">
    <property type="entry name" value="AN1-like_Znf"/>
</dbReference>
<dbReference type="STRING" id="3218.A0A2K1I9Q3"/>
<keyword evidence="3 5" id="KW-0863">Zinc-finger</keyword>
<dbReference type="OrthoDB" id="428577at2759"/>
<evidence type="ECO:0000259" key="7">
    <source>
        <dbReference type="PROSITE" id="PS51039"/>
    </source>
</evidence>
<feature type="domain" description="AN1-type" evidence="7">
    <location>
        <begin position="107"/>
        <end position="153"/>
    </location>
</feature>
<evidence type="ECO:0000256" key="4">
    <source>
        <dbReference type="ARBA" id="ARBA00022833"/>
    </source>
</evidence>
<gene>
    <name evidence="8" type="ORF">PHYPA_031225</name>
</gene>
<name>A0A2K1I9Q3_PHYPA</name>
<dbReference type="PANTHER" id="PTHR10634">
    <property type="entry name" value="AN1-TYPE ZINC FINGER PROTEIN"/>
    <property type="match status" value="1"/>
</dbReference>